<evidence type="ECO:0000313" key="1">
    <source>
        <dbReference type="EMBL" id="EDP19847.1"/>
    </source>
</evidence>
<dbReference type="AlphaFoldDB" id="A8SF15"/>
<proteinExistence type="predicted"/>
<accession>A8SF15</accession>
<gene>
    <name evidence="1" type="ORF">FAEPRAM212_02630</name>
</gene>
<comment type="caution">
    <text evidence="1">The sequence shown here is derived from an EMBL/GenBank/DDBJ whole genome shotgun (WGS) entry which is preliminary data.</text>
</comment>
<dbReference type="HOGENOM" id="CLU_3216538_0_0_9"/>
<name>A8SF15_9FIRM</name>
<reference evidence="1 2" key="1">
    <citation type="submission" date="2007-09" db="EMBL/GenBank/DDBJ databases">
        <title>Draft genome sequence of Faecalibacterium prausnitzii M21/2.</title>
        <authorList>
            <person name="Sudarsanam P."/>
            <person name="Ley R."/>
            <person name="Guruge J."/>
            <person name="Turnbaugh P.J."/>
            <person name="Mahowald M."/>
            <person name="Liep D."/>
            <person name="Gordon J."/>
        </authorList>
    </citation>
    <scope>NUCLEOTIDE SEQUENCE [LARGE SCALE GENOMIC DNA]</scope>
    <source>
        <strain evidence="1 2">M21/2</strain>
    </source>
</reference>
<protein>
    <submittedName>
        <fullName evidence="1">Uncharacterized protein</fullName>
    </submittedName>
</protein>
<dbReference type="Proteomes" id="UP000005945">
    <property type="component" value="Unassembled WGS sequence"/>
</dbReference>
<dbReference type="EMBL" id="ABED02000029">
    <property type="protein sequence ID" value="EDP19847.1"/>
    <property type="molecule type" value="Genomic_DNA"/>
</dbReference>
<evidence type="ECO:0000313" key="2">
    <source>
        <dbReference type="Proteomes" id="UP000005945"/>
    </source>
</evidence>
<sequence length="44" mass="5295">MNRKFCRRFLSSQSSRRADLSVIKLPCQPCKEPRRGEYTNYFKP</sequence>
<organism evidence="1 2">
    <name type="scientific">Faecalibacterium prausnitzii M21/2</name>
    <dbReference type="NCBI Taxonomy" id="411485"/>
    <lineage>
        <taxon>Bacteria</taxon>
        <taxon>Bacillati</taxon>
        <taxon>Bacillota</taxon>
        <taxon>Clostridia</taxon>
        <taxon>Eubacteriales</taxon>
        <taxon>Oscillospiraceae</taxon>
        <taxon>Faecalibacterium</taxon>
    </lineage>
</organism>
<reference evidence="1 2" key="2">
    <citation type="submission" date="2007-09" db="EMBL/GenBank/DDBJ databases">
        <authorList>
            <person name="Fulton L."/>
            <person name="Clifton S."/>
            <person name="Fulton B."/>
            <person name="Xu J."/>
            <person name="Minx P."/>
            <person name="Pepin K.H."/>
            <person name="Johnson M."/>
            <person name="Thiruvilangam P."/>
            <person name="Bhonagiri V."/>
            <person name="Nash W.E."/>
            <person name="Mardis E.R."/>
            <person name="Wilson R.K."/>
        </authorList>
    </citation>
    <scope>NUCLEOTIDE SEQUENCE [LARGE SCALE GENOMIC DNA]</scope>
    <source>
        <strain evidence="1 2">M21/2</strain>
    </source>
</reference>